<feature type="compositionally biased region" description="Basic and acidic residues" evidence="1">
    <location>
        <begin position="1"/>
        <end position="13"/>
    </location>
</feature>
<feature type="region of interest" description="Disordered" evidence="1">
    <location>
        <begin position="1"/>
        <end position="48"/>
    </location>
</feature>
<dbReference type="Proteomes" id="UP001178508">
    <property type="component" value="Chromosome 5"/>
</dbReference>
<evidence type="ECO:0000313" key="2">
    <source>
        <dbReference type="EMBL" id="CAJ1056830.1"/>
    </source>
</evidence>
<proteinExistence type="predicted"/>
<name>A0AAV1F794_XYRNO</name>
<dbReference type="EMBL" id="OY660868">
    <property type="protein sequence ID" value="CAJ1056830.1"/>
    <property type="molecule type" value="Genomic_DNA"/>
</dbReference>
<dbReference type="AlphaFoldDB" id="A0AAV1F794"/>
<evidence type="ECO:0000256" key="1">
    <source>
        <dbReference type="SAM" id="MobiDB-lite"/>
    </source>
</evidence>
<evidence type="ECO:0000313" key="3">
    <source>
        <dbReference type="Proteomes" id="UP001178508"/>
    </source>
</evidence>
<feature type="compositionally biased region" description="Polar residues" evidence="1">
    <location>
        <begin position="18"/>
        <end position="30"/>
    </location>
</feature>
<sequence length="209" mass="24151">MTEGRRSENRDVKAGQNWIVQHASSNSAERSGSENRKKNDKHNEPVDQSYRISINELGINNDIYTKNNKRCINEFYYFGFQERKYEKPPQIKPSTHSHDKDTFDHWQGICLEMSQVSQVHQPSSKVTPSFITCHQRSYHRQGHYDLIYMKHRAPSELTELLNWGLSISTQAVCMNDEEPHPAAVHLELLPFQHTSEPSHLFTPEACASG</sequence>
<organism evidence="2 3">
    <name type="scientific">Xyrichtys novacula</name>
    <name type="common">Pearly razorfish</name>
    <name type="synonym">Hemipteronotus novacula</name>
    <dbReference type="NCBI Taxonomy" id="13765"/>
    <lineage>
        <taxon>Eukaryota</taxon>
        <taxon>Metazoa</taxon>
        <taxon>Chordata</taxon>
        <taxon>Craniata</taxon>
        <taxon>Vertebrata</taxon>
        <taxon>Euteleostomi</taxon>
        <taxon>Actinopterygii</taxon>
        <taxon>Neopterygii</taxon>
        <taxon>Teleostei</taxon>
        <taxon>Neoteleostei</taxon>
        <taxon>Acanthomorphata</taxon>
        <taxon>Eupercaria</taxon>
        <taxon>Labriformes</taxon>
        <taxon>Labridae</taxon>
        <taxon>Xyrichtys</taxon>
    </lineage>
</organism>
<accession>A0AAV1F794</accession>
<gene>
    <name evidence="2" type="ORF">XNOV1_A033359</name>
</gene>
<reference evidence="2" key="1">
    <citation type="submission" date="2023-08" db="EMBL/GenBank/DDBJ databases">
        <authorList>
            <person name="Alioto T."/>
            <person name="Alioto T."/>
            <person name="Gomez Garrido J."/>
        </authorList>
    </citation>
    <scope>NUCLEOTIDE SEQUENCE</scope>
</reference>
<protein>
    <submittedName>
        <fullName evidence="2">Uncharacterized protein</fullName>
    </submittedName>
</protein>
<feature type="compositionally biased region" description="Basic and acidic residues" evidence="1">
    <location>
        <begin position="31"/>
        <end position="45"/>
    </location>
</feature>
<keyword evidence="3" id="KW-1185">Reference proteome</keyword>